<dbReference type="InterPro" id="IPR011250">
    <property type="entry name" value="OMP/PagP_B-barrel"/>
</dbReference>
<dbReference type="Gene3D" id="2.40.160.20">
    <property type="match status" value="1"/>
</dbReference>
<protein>
    <submittedName>
        <fullName evidence="1">Opacity protein-like surface antigen</fullName>
    </submittedName>
</protein>
<dbReference type="EMBL" id="JAUSUI010000001">
    <property type="protein sequence ID" value="MDQ0301448.1"/>
    <property type="molecule type" value="Genomic_DNA"/>
</dbReference>
<dbReference type="RefSeq" id="WP_307017812.1">
    <property type="nucleotide sequence ID" value="NZ_JAUSUI010000001.1"/>
</dbReference>
<reference evidence="1 2" key="1">
    <citation type="submission" date="2023-07" db="EMBL/GenBank/DDBJ databases">
        <title>Genomic Encyclopedia of Type Strains, Phase IV (KMG-IV): sequencing the most valuable type-strain genomes for metagenomic binning, comparative biology and taxonomic classification.</title>
        <authorList>
            <person name="Goeker M."/>
        </authorList>
    </citation>
    <scope>NUCLEOTIDE SEQUENCE [LARGE SCALE GENOMIC DNA]</scope>
    <source>
        <strain evidence="1 2">DSM 2457</strain>
    </source>
</reference>
<dbReference type="Proteomes" id="UP001224682">
    <property type="component" value="Unassembled WGS sequence"/>
</dbReference>
<keyword evidence="2" id="KW-1185">Reference proteome</keyword>
<dbReference type="SUPFAM" id="SSF56925">
    <property type="entry name" value="OMPA-like"/>
    <property type="match status" value="1"/>
</dbReference>
<gene>
    <name evidence="1" type="ORF">J2S75_000459</name>
</gene>
<accession>A0ABU0B7Z7</accession>
<name>A0ABU0B7Z7_9HYPH</name>
<comment type="caution">
    <text evidence="1">The sequence shown here is derived from an EMBL/GenBank/DDBJ whole genome shotgun (WGS) entry which is preliminary data.</text>
</comment>
<evidence type="ECO:0000313" key="2">
    <source>
        <dbReference type="Proteomes" id="UP001224682"/>
    </source>
</evidence>
<proteinExistence type="predicted"/>
<organism evidence="1 2">
    <name type="scientific">Ancylobacter polymorphus</name>
    <dbReference type="NCBI Taxonomy" id="223390"/>
    <lineage>
        <taxon>Bacteria</taxon>
        <taxon>Pseudomonadati</taxon>
        <taxon>Pseudomonadota</taxon>
        <taxon>Alphaproteobacteria</taxon>
        <taxon>Hyphomicrobiales</taxon>
        <taxon>Xanthobacteraceae</taxon>
        <taxon>Ancylobacter</taxon>
    </lineage>
</organism>
<evidence type="ECO:0000313" key="1">
    <source>
        <dbReference type="EMBL" id="MDQ0301448.1"/>
    </source>
</evidence>
<sequence length="279" mass="29714">MREPRLRALGPSAAAAPFFAAALLVLVGGAPAGAADLEPTPPAVSLPAPVVDADAPTFSATMYLWASALHGTSSTLPPLPAANIDLSFRDVLQDLNGAVMGSGEMRVGRWGFLADLMFTQVTPSGTLPGPYNAGFEIRSRSLTLQGDVLYRLYESDTLDVDAGAGLRYWHLNNRLTVDPGLLPAGLEYSQAESWIDPVIAARVLAQLGGPWSLTLVGDIGGFDVGSKLTWQAIATVNYQWNENLALRAGYRALSVDYQNGAFLYDVLMQGPILGATYRF</sequence>